<keyword evidence="2" id="KW-1185">Reference proteome</keyword>
<proteinExistence type="predicted"/>
<evidence type="ECO:0000313" key="2">
    <source>
        <dbReference type="Proteomes" id="UP000821845"/>
    </source>
</evidence>
<sequence length="352" mass="38013">MRMTNAEQYELLREIIHRQTTTFGATPTLRIFLTGPARCGKTFVLRLVMDVYNRYNDSGPHNAFVICASTGKAAAAVGGTSVHSAFKLSRSKAGDAGLSDSQLNTFRVAFRYVKCVIVNSRDMEIDCHPSCCDALFYYGAPPCATLLVDLLPPCSDPVKCRTAQPSAQSASQARAQDPTNELQGVTAGRSQERSGLTAEADHCSVGLPQVPVLDTRTSLDRVPPSSASDAQVEIPCSASTHDLQGGMPAPLSAAAGPSSGIVLHSTSQGRWSNDEIFQLALAESRLPRGQPVLRSLAAQFPSRTEAAIEHIRRNVRYKDGAELVREVQDDDDDEVAGVVYEAPTYSHCRWTD</sequence>
<evidence type="ECO:0000313" key="1">
    <source>
        <dbReference type="EMBL" id="KAH6942803.1"/>
    </source>
</evidence>
<dbReference type="EMBL" id="CM023490">
    <property type="protein sequence ID" value="KAH6942803.1"/>
    <property type="molecule type" value="Genomic_DNA"/>
</dbReference>
<dbReference type="Proteomes" id="UP000821845">
    <property type="component" value="Chromosome 10"/>
</dbReference>
<name>A0ACB7T788_HYAAI</name>
<reference evidence="1" key="1">
    <citation type="submission" date="2020-05" db="EMBL/GenBank/DDBJ databases">
        <title>Large-scale comparative analyses of tick genomes elucidate their genetic diversity and vector capacities.</title>
        <authorList>
            <person name="Jia N."/>
            <person name="Wang J."/>
            <person name="Shi W."/>
            <person name="Du L."/>
            <person name="Sun Y."/>
            <person name="Zhan W."/>
            <person name="Jiang J."/>
            <person name="Wang Q."/>
            <person name="Zhang B."/>
            <person name="Ji P."/>
            <person name="Sakyi L.B."/>
            <person name="Cui X."/>
            <person name="Yuan T."/>
            <person name="Jiang B."/>
            <person name="Yang W."/>
            <person name="Lam T.T.-Y."/>
            <person name="Chang Q."/>
            <person name="Ding S."/>
            <person name="Wang X."/>
            <person name="Zhu J."/>
            <person name="Ruan X."/>
            <person name="Zhao L."/>
            <person name="Wei J."/>
            <person name="Que T."/>
            <person name="Du C."/>
            <person name="Cheng J."/>
            <person name="Dai P."/>
            <person name="Han X."/>
            <person name="Huang E."/>
            <person name="Gao Y."/>
            <person name="Liu J."/>
            <person name="Shao H."/>
            <person name="Ye R."/>
            <person name="Li L."/>
            <person name="Wei W."/>
            <person name="Wang X."/>
            <person name="Wang C."/>
            <person name="Yang T."/>
            <person name="Huo Q."/>
            <person name="Li W."/>
            <person name="Guo W."/>
            <person name="Chen H."/>
            <person name="Zhou L."/>
            <person name="Ni X."/>
            <person name="Tian J."/>
            <person name="Zhou Y."/>
            <person name="Sheng Y."/>
            <person name="Liu T."/>
            <person name="Pan Y."/>
            <person name="Xia L."/>
            <person name="Li J."/>
            <person name="Zhao F."/>
            <person name="Cao W."/>
        </authorList>
    </citation>
    <scope>NUCLEOTIDE SEQUENCE</scope>
    <source>
        <strain evidence="1">Hyas-2018</strain>
    </source>
</reference>
<organism evidence="1 2">
    <name type="scientific">Hyalomma asiaticum</name>
    <name type="common">Tick</name>
    <dbReference type="NCBI Taxonomy" id="266040"/>
    <lineage>
        <taxon>Eukaryota</taxon>
        <taxon>Metazoa</taxon>
        <taxon>Ecdysozoa</taxon>
        <taxon>Arthropoda</taxon>
        <taxon>Chelicerata</taxon>
        <taxon>Arachnida</taxon>
        <taxon>Acari</taxon>
        <taxon>Parasitiformes</taxon>
        <taxon>Ixodida</taxon>
        <taxon>Ixodoidea</taxon>
        <taxon>Ixodidae</taxon>
        <taxon>Hyalomminae</taxon>
        <taxon>Hyalomma</taxon>
    </lineage>
</organism>
<comment type="caution">
    <text evidence="1">The sequence shown here is derived from an EMBL/GenBank/DDBJ whole genome shotgun (WGS) entry which is preliminary data.</text>
</comment>
<accession>A0ACB7T788</accession>
<protein>
    <submittedName>
        <fullName evidence="1">Uncharacterized protein</fullName>
    </submittedName>
</protein>
<gene>
    <name evidence="1" type="ORF">HPB50_010745</name>
</gene>